<dbReference type="GO" id="GO:0006270">
    <property type="term" value="P:DNA replication initiation"/>
    <property type="evidence" value="ECO:0007669"/>
    <property type="project" value="TreeGrafter"/>
</dbReference>
<dbReference type="InParanoid" id="D7FZ80"/>
<dbReference type="PANTHER" id="PTHR12705:SF0">
    <property type="entry name" value="ORIGIN RECOGNITION COMPLEX SUBUNIT 5"/>
    <property type="match status" value="1"/>
</dbReference>
<feature type="compositionally biased region" description="Low complexity" evidence="2">
    <location>
        <begin position="248"/>
        <end position="267"/>
    </location>
</feature>
<organism evidence="4 5">
    <name type="scientific">Ectocarpus siliculosus</name>
    <name type="common">Brown alga</name>
    <name type="synonym">Conferva siliculosa</name>
    <dbReference type="NCBI Taxonomy" id="2880"/>
    <lineage>
        <taxon>Eukaryota</taxon>
        <taxon>Sar</taxon>
        <taxon>Stramenopiles</taxon>
        <taxon>Ochrophyta</taxon>
        <taxon>PX clade</taxon>
        <taxon>Phaeophyceae</taxon>
        <taxon>Ectocarpales</taxon>
        <taxon>Ectocarpaceae</taxon>
        <taxon>Ectocarpus</taxon>
    </lineage>
</organism>
<dbReference type="GO" id="GO:0003688">
    <property type="term" value="F:DNA replication origin binding"/>
    <property type="evidence" value="ECO:0007669"/>
    <property type="project" value="TreeGrafter"/>
</dbReference>
<evidence type="ECO:0000313" key="5">
    <source>
        <dbReference type="Proteomes" id="UP000002630"/>
    </source>
</evidence>
<evidence type="ECO:0000256" key="2">
    <source>
        <dbReference type="SAM" id="MobiDB-lite"/>
    </source>
</evidence>
<dbReference type="EC" id="1.15.1.1" evidence="4"/>
<dbReference type="STRING" id="2880.D7FZ80"/>
<feature type="compositionally biased region" description="Polar residues" evidence="2">
    <location>
        <begin position="7"/>
        <end position="18"/>
    </location>
</feature>
<dbReference type="GO" id="GO:0005664">
    <property type="term" value="C:nuclear origin of replication recognition complex"/>
    <property type="evidence" value="ECO:0007669"/>
    <property type="project" value="TreeGrafter"/>
</dbReference>
<dbReference type="AlphaFoldDB" id="D7FZ80"/>
<evidence type="ECO:0000259" key="3">
    <source>
        <dbReference type="Pfam" id="PF13191"/>
    </source>
</evidence>
<evidence type="ECO:0000256" key="1">
    <source>
        <dbReference type="ARBA" id="ARBA00006269"/>
    </source>
</evidence>
<keyword evidence="5" id="KW-1185">Reference proteome</keyword>
<protein>
    <submittedName>
        <fullName evidence="4">Mn/Fe superoxide dismutase</fullName>
        <ecNumber evidence="4">1.15.1.1</ecNumber>
    </submittedName>
</protein>
<proteinExistence type="inferred from homology"/>
<dbReference type="Gene3D" id="3.40.50.300">
    <property type="entry name" value="P-loop containing nucleotide triphosphate hydrolases"/>
    <property type="match status" value="1"/>
</dbReference>
<dbReference type="InterPro" id="IPR027417">
    <property type="entry name" value="P-loop_NTPase"/>
</dbReference>
<dbReference type="PANTHER" id="PTHR12705">
    <property type="entry name" value="ORIGIN RECOGNITION COMPLEX SUBUNIT 5"/>
    <property type="match status" value="1"/>
</dbReference>
<dbReference type="OrthoDB" id="10530080at2759"/>
<sequence length="393" mass="40380">MPETFNKDSYSNSSTQGPGTPEIVRKRRNNVNRNNAKWNAIGLPAVNGGAAASGGAATSNGCSRSLLSAVAGPGATRNGHAGEKRGGGGVHGGHNRIGDALVPLAGLEERWPGRKQEISELAGLIGESTDGVPVPPLLVTGPPCTGKTSVVRAVLDHRGCSYAYVNCAEVVQRRDLLEVLVEQVAGGSRDDILAANRVDRTFGDASTENGQPSSSSSSSSSATATATAAPGTAETSREQDLVLDAEARGQQGADQGSRQQQQQQQQQRKGRGRGPRCSSWNVFFRQMAALLARRSQALLNKSPTTPPAAASGCSGGGGGGGGDRAACGSVCGDVGAGGAGGAGNQWRGQDILTKLASLQGMVDSLAGFAESYSREAKQTQNINNRICSWCRTP</sequence>
<dbReference type="InterPro" id="IPR041664">
    <property type="entry name" value="AAA_16"/>
</dbReference>
<comment type="similarity">
    <text evidence="1">Belongs to the ORC5 family.</text>
</comment>
<dbReference type="InterPro" id="IPR020796">
    <property type="entry name" value="ORC5"/>
</dbReference>
<dbReference type="GO" id="GO:0004784">
    <property type="term" value="F:superoxide dismutase activity"/>
    <property type="evidence" value="ECO:0007669"/>
    <property type="project" value="UniProtKB-EC"/>
</dbReference>
<accession>D7FZ80</accession>
<dbReference type="EMBL" id="FN648550">
    <property type="protein sequence ID" value="CBJ32697.1"/>
    <property type="molecule type" value="Genomic_DNA"/>
</dbReference>
<evidence type="ECO:0000313" key="4">
    <source>
        <dbReference type="EMBL" id="CBJ32697.1"/>
    </source>
</evidence>
<feature type="region of interest" description="Disordered" evidence="2">
    <location>
        <begin position="203"/>
        <end position="278"/>
    </location>
</feature>
<dbReference type="Pfam" id="PF13191">
    <property type="entry name" value="AAA_16"/>
    <property type="match status" value="1"/>
</dbReference>
<feature type="domain" description="Orc1-like AAA ATPase" evidence="3">
    <location>
        <begin position="110"/>
        <end position="220"/>
    </location>
</feature>
<name>D7FZ80_ECTSI</name>
<feature type="region of interest" description="Disordered" evidence="2">
    <location>
        <begin position="73"/>
        <end position="94"/>
    </location>
</feature>
<dbReference type="Proteomes" id="UP000002630">
    <property type="component" value="Linkage Group LG30"/>
</dbReference>
<reference evidence="4 5" key="1">
    <citation type="journal article" date="2010" name="Nature">
        <title>The Ectocarpus genome and the independent evolution of multicellularity in brown algae.</title>
        <authorList>
            <person name="Cock J.M."/>
            <person name="Sterck L."/>
            <person name="Rouze P."/>
            <person name="Scornet D."/>
            <person name="Allen A.E."/>
            <person name="Amoutzias G."/>
            <person name="Anthouard V."/>
            <person name="Artiguenave F."/>
            <person name="Aury J.M."/>
            <person name="Badger J.H."/>
            <person name="Beszteri B."/>
            <person name="Billiau K."/>
            <person name="Bonnet E."/>
            <person name="Bothwell J.H."/>
            <person name="Bowler C."/>
            <person name="Boyen C."/>
            <person name="Brownlee C."/>
            <person name="Carrano C.J."/>
            <person name="Charrier B."/>
            <person name="Cho G.Y."/>
            <person name="Coelho S.M."/>
            <person name="Collen J."/>
            <person name="Corre E."/>
            <person name="Da Silva C."/>
            <person name="Delage L."/>
            <person name="Delaroque N."/>
            <person name="Dittami S.M."/>
            <person name="Doulbeau S."/>
            <person name="Elias M."/>
            <person name="Farnham G."/>
            <person name="Gachon C.M."/>
            <person name="Gschloessl B."/>
            <person name="Heesch S."/>
            <person name="Jabbari K."/>
            <person name="Jubin C."/>
            <person name="Kawai H."/>
            <person name="Kimura K."/>
            <person name="Kloareg B."/>
            <person name="Kupper F.C."/>
            <person name="Lang D."/>
            <person name="Le Bail A."/>
            <person name="Leblanc C."/>
            <person name="Lerouge P."/>
            <person name="Lohr M."/>
            <person name="Lopez P.J."/>
            <person name="Martens C."/>
            <person name="Maumus F."/>
            <person name="Michel G."/>
            <person name="Miranda-Saavedra D."/>
            <person name="Morales J."/>
            <person name="Moreau H."/>
            <person name="Motomura T."/>
            <person name="Nagasato C."/>
            <person name="Napoli C.A."/>
            <person name="Nelson D.R."/>
            <person name="Nyvall-Collen P."/>
            <person name="Peters A.F."/>
            <person name="Pommier C."/>
            <person name="Potin P."/>
            <person name="Poulain J."/>
            <person name="Quesneville H."/>
            <person name="Read B."/>
            <person name="Rensing S.A."/>
            <person name="Ritter A."/>
            <person name="Rousvoal S."/>
            <person name="Samanta M."/>
            <person name="Samson G."/>
            <person name="Schroeder D.C."/>
            <person name="Segurens B."/>
            <person name="Strittmatter M."/>
            <person name="Tonon T."/>
            <person name="Tregear J.W."/>
            <person name="Valentin K."/>
            <person name="von Dassow P."/>
            <person name="Yamagishi T."/>
            <person name="Van de Peer Y."/>
            <person name="Wincker P."/>
        </authorList>
    </citation>
    <scope>NUCLEOTIDE SEQUENCE [LARGE SCALE GENOMIC DNA]</scope>
    <source>
        <strain evidence="5">Ec32 / CCAP1310/4</strain>
    </source>
</reference>
<dbReference type="EMBL" id="FN649755">
    <property type="protein sequence ID" value="CBJ32697.1"/>
    <property type="molecule type" value="Genomic_DNA"/>
</dbReference>
<keyword evidence="4" id="KW-0560">Oxidoreductase</keyword>
<feature type="region of interest" description="Disordered" evidence="2">
    <location>
        <begin position="1"/>
        <end position="25"/>
    </location>
</feature>
<dbReference type="SUPFAM" id="SSF52540">
    <property type="entry name" value="P-loop containing nucleoside triphosphate hydrolases"/>
    <property type="match status" value="1"/>
</dbReference>
<gene>
    <name evidence="4" type="ORF">Esi_0357_0011</name>
</gene>
<feature type="compositionally biased region" description="Low complexity" evidence="2">
    <location>
        <begin position="206"/>
        <end position="234"/>
    </location>
</feature>